<evidence type="ECO:0000256" key="3">
    <source>
        <dbReference type="ARBA" id="ARBA00023125"/>
    </source>
</evidence>
<dbReference type="PRINTS" id="PR00404">
    <property type="entry name" value="MADSDOMAIN"/>
</dbReference>
<feature type="coiled-coil region" evidence="6">
    <location>
        <begin position="135"/>
        <end position="183"/>
    </location>
</feature>
<keyword evidence="5" id="KW-0539">Nucleus</keyword>
<dbReference type="GO" id="GO:0046983">
    <property type="term" value="F:protein dimerization activity"/>
    <property type="evidence" value="ECO:0007669"/>
    <property type="project" value="InterPro"/>
</dbReference>
<keyword evidence="2" id="KW-0805">Transcription regulation</keyword>
<dbReference type="GO" id="GO:0003700">
    <property type="term" value="F:DNA-binding transcription factor activity"/>
    <property type="evidence" value="ECO:0007669"/>
    <property type="project" value="InterPro"/>
</dbReference>
<dbReference type="AlphaFoldDB" id="A0A9E9ESE7"/>
<keyword evidence="6" id="KW-0175">Coiled coil</keyword>
<dbReference type="GO" id="GO:0005634">
    <property type="term" value="C:nucleus"/>
    <property type="evidence" value="ECO:0007669"/>
    <property type="project" value="UniProtKB-SubCell"/>
</dbReference>
<dbReference type="PROSITE" id="PS50066">
    <property type="entry name" value="MADS_BOX_2"/>
    <property type="match status" value="1"/>
</dbReference>
<dbReference type="CDD" id="cd00265">
    <property type="entry name" value="MADS_MEF2_like"/>
    <property type="match status" value="1"/>
</dbReference>
<name>A0A9E9ESE7_LONJA</name>
<evidence type="ECO:0000259" key="9">
    <source>
        <dbReference type="PROSITE" id="PS51297"/>
    </source>
</evidence>
<feature type="compositionally biased region" description="Polar residues" evidence="7">
    <location>
        <begin position="185"/>
        <end position="207"/>
    </location>
</feature>
<dbReference type="SUPFAM" id="SSF55455">
    <property type="entry name" value="SRF-like"/>
    <property type="match status" value="1"/>
</dbReference>
<feature type="region of interest" description="Disordered" evidence="7">
    <location>
        <begin position="184"/>
        <end position="207"/>
    </location>
</feature>
<dbReference type="Pfam" id="PF01486">
    <property type="entry name" value="K-box"/>
    <property type="match status" value="1"/>
</dbReference>
<evidence type="ECO:0000256" key="2">
    <source>
        <dbReference type="ARBA" id="ARBA00023015"/>
    </source>
</evidence>
<proteinExistence type="evidence at transcript level"/>
<comment type="subcellular location">
    <subcellularLocation>
        <location evidence="1">Nucleus</location>
    </subcellularLocation>
</comment>
<dbReference type="PROSITE" id="PS51297">
    <property type="entry name" value="K_BOX"/>
    <property type="match status" value="1"/>
</dbReference>
<evidence type="ECO:0000256" key="5">
    <source>
        <dbReference type="ARBA" id="ARBA00023242"/>
    </source>
</evidence>
<sequence>MGRGKVVLERIENKINRQVTFSKRRNGLLKKAYELSVLCDAEVALLIFSSRGKLYEFGSSGTNQTIERYRQYCYTPLDNNATEEEAQTLYAEVMNLKAAYESLQCSQRHFLGKDLGPLNLEDLQSLEKQIDGAVTKARQRKMEMLLQQMENLSKKECELQEKNQQLKSKLEEEERHAQAIRSLWNAGTSVDNSNDPNMQPSEPNGMETETTLQIGYQYVPAEGAVEARTSVGGETSGTN</sequence>
<keyword evidence="3" id="KW-0238">DNA-binding</keyword>
<feature type="domain" description="MADS-box" evidence="8">
    <location>
        <begin position="1"/>
        <end position="61"/>
    </location>
</feature>
<organism evidence="10">
    <name type="scientific">Lonicera japonica</name>
    <name type="common">Japanese honeysuckle</name>
    <name type="synonym">Lonicera aureoreticulata</name>
    <dbReference type="NCBI Taxonomy" id="105884"/>
    <lineage>
        <taxon>Eukaryota</taxon>
        <taxon>Viridiplantae</taxon>
        <taxon>Streptophyta</taxon>
        <taxon>Embryophyta</taxon>
        <taxon>Tracheophyta</taxon>
        <taxon>Spermatophyta</taxon>
        <taxon>Magnoliopsida</taxon>
        <taxon>eudicotyledons</taxon>
        <taxon>Gunneridae</taxon>
        <taxon>Pentapetalae</taxon>
        <taxon>asterids</taxon>
        <taxon>campanulids</taxon>
        <taxon>Dipsacales</taxon>
        <taxon>Caprifoliaceae</taxon>
        <taxon>Lonicera</taxon>
    </lineage>
</organism>
<evidence type="ECO:0000313" key="10">
    <source>
        <dbReference type="EMBL" id="WAO97424.1"/>
    </source>
</evidence>
<dbReference type="SMART" id="SM00432">
    <property type="entry name" value="MADS"/>
    <property type="match status" value="1"/>
</dbReference>
<keyword evidence="4" id="KW-0804">Transcription</keyword>
<dbReference type="Pfam" id="PF00319">
    <property type="entry name" value="SRF-TF"/>
    <property type="match status" value="1"/>
</dbReference>
<dbReference type="PROSITE" id="PS00350">
    <property type="entry name" value="MADS_BOX_1"/>
    <property type="match status" value="1"/>
</dbReference>
<dbReference type="EMBL" id="OP903000">
    <property type="protein sequence ID" value="WAO97424.1"/>
    <property type="molecule type" value="mRNA"/>
</dbReference>
<evidence type="ECO:0000256" key="4">
    <source>
        <dbReference type="ARBA" id="ARBA00023163"/>
    </source>
</evidence>
<dbReference type="GO" id="GO:0045944">
    <property type="term" value="P:positive regulation of transcription by RNA polymerase II"/>
    <property type="evidence" value="ECO:0007669"/>
    <property type="project" value="InterPro"/>
</dbReference>
<dbReference type="FunFam" id="3.40.1810.10:FF:000008">
    <property type="entry name" value="MADS-box transcription factor 1"/>
    <property type="match status" value="1"/>
</dbReference>
<feature type="domain" description="K-box" evidence="9">
    <location>
        <begin position="86"/>
        <end position="176"/>
    </location>
</feature>
<dbReference type="Gene3D" id="3.40.1810.10">
    <property type="entry name" value="Transcription factor, MADS-box"/>
    <property type="match status" value="1"/>
</dbReference>
<evidence type="ECO:0000259" key="8">
    <source>
        <dbReference type="PROSITE" id="PS50066"/>
    </source>
</evidence>
<evidence type="ECO:0000256" key="6">
    <source>
        <dbReference type="SAM" id="Coils"/>
    </source>
</evidence>
<reference evidence="10" key="1">
    <citation type="submission" date="2022-11" db="EMBL/GenBank/DDBJ databases">
        <authorList>
            <person name="Lin Y."/>
            <person name="Qi X."/>
            <person name="Wan Y."/>
            <person name="Chen Z."/>
            <person name="Fang H."/>
            <person name="Liang C."/>
        </authorList>
    </citation>
    <scope>NUCLEOTIDE SEQUENCE</scope>
</reference>
<dbReference type="InterPro" id="IPR002100">
    <property type="entry name" value="TF_MADSbox"/>
</dbReference>
<dbReference type="InterPro" id="IPR002487">
    <property type="entry name" value="TF_Kbox"/>
</dbReference>
<dbReference type="InterPro" id="IPR033896">
    <property type="entry name" value="MEF2-like_N"/>
</dbReference>
<evidence type="ECO:0000256" key="7">
    <source>
        <dbReference type="SAM" id="MobiDB-lite"/>
    </source>
</evidence>
<protein>
    <submittedName>
        <fullName evidence="10">MADS-box transcription factor 20</fullName>
    </submittedName>
</protein>
<dbReference type="GO" id="GO:0000977">
    <property type="term" value="F:RNA polymerase II transcription regulatory region sequence-specific DNA binding"/>
    <property type="evidence" value="ECO:0007669"/>
    <property type="project" value="InterPro"/>
</dbReference>
<accession>A0A9E9ESE7</accession>
<dbReference type="InterPro" id="IPR050142">
    <property type="entry name" value="MADS-box/MEF2_TF"/>
</dbReference>
<dbReference type="PANTHER" id="PTHR48019">
    <property type="entry name" value="SERUM RESPONSE FACTOR HOMOLOG"/>
    <property type="match status" value="1"/>
</dbReference>
<dbReference type="InterPro" id="IPR036879">
    <property type="entry name" value="TF_MADSbox_sf"/>
</dbReference>
<evidence type="ECO:0000256" key="1">
    <source>
        <dbReference type="ARBA" id="ARBA00004123"/>
    </source>
</evidence>